<evidence type="ECO:0000259" key="3">
    <source>
        <dbReference type="Pfam" id="PF02885"/>
    </source>
</evidence>
<dbReference type="GO" id="GO:0004048">
    <property type="term" value="F:anthranilate phosphoribosyltransferase activity"/>
    <property type="evidence" value="ECO:0007669"/>
    <property type="project" value="UniProtKB-UniRule"/>
</dbReference>
<dbReference type="InterPro" id="IPR005940">
    <property type="entry name" value="Anthranilate_Pribosyl_Tfrase"/>
</dbReference>
<proteinExistence type="inferred from homology"/>
<comment type="similarity">
    <text evidence="1">Belongs to the anthranilate phosphoribosyltransferase family.</text>
</comment>
<dbReference type="Pfam" id="PF02885">
    <property type="entry name" value="Glycos_trans_3N"/>
    <property type="match status" value="1"/>
</dbReference>
<protein>
    <recommendedName>
        <fullName evidence="1">Anthranilate phosphoribosyltransferase</fullName>
        <ecNumber evidence="1">2.4.2.18</ecNumber>
    </recommendedName>
</protein>
<dbReference type="EMBL" id="AP024086">
    <property type="protein sequence ID" value="BCL60306.1"/>
    <property type="molecule type" value="Genomic_DNA"/>
</dbReference>
<accession>A0A8D5JQR1</accession>
<dbReference type="EC" id="2.4.2.18" evidence="1"/>
<evidence type="ECO:0000313" key="5">
    <source>
        <dbReference type="Proteomes" id="UP000826725"/>
    </source>
</evidence>
<feature type="binding site" evidence="1">
    <location>
        <position position="117"/>
    </location>
    <ligand>
        <name>anthranilate</name>
        <dbReference type="ChEBI" id="CHEBI:16567"/>
        <label>1</label>
    </ligand>
</feature>
<dbReference type="Pfam" id="PF00591">
    <property type="entry name" value="Glycos_transf_3"/>
    <property type="match status" value="1"/>
</dbReference>
<dbReference type="KEGG" id="dbk:DGMP_09990"/>
<comment type="pathway">
    <text evidence="1">Amino-acid biosynthesis; L-tryptophan biosynthesis; L-tryptophan from chorismate: step 2/5.</text>
</comment>
<feature type="binding site" evidence="1">
    <location>
        <position position="86"/>
    </location>
    <ligand>
        <name>5-phospho-alpha-D-ribose 1-diphosphate</name>
        <dbReference type="ChEBI" id="CHEBI:58017"/>
    </ligand>
</feature>
<organism evidence="4 5">
    <name type="scientific">Desulfomarina profundi</name>
    <dbReference type="NCBI Taxonomy" id="2772557"/>
    <lineage>
        <taxon>Bacteria</taxon>
        <taxon>Pseudomonadati</taxon>
        <taxon>Thermodesulfobacteriota</taxon>
        <taxon>Desulfobulbia</taxon>
        <taxon>Desulfobulbales</taxon>
        <taxon>Desulfobulbaceae</taxon>
        <taxon>Desulfomarina</taxon>
    </lineage>
</organism>
<name>A0A8D5JQR1_9BACT</name>
<evidence type="ECO:0000313" key="4">
    <source>
        <dbReference type="EMBL" id="BCL60306.1"/>
    </source>
</evidence>
<dbReference type="InterPro" id="IPR017459">
    <property type="entry name" value="Glycosyl_Trfase_fam3_N_dom"/>
</dbReference>
<dbReference type="HAMAP" id="MF_00211">
    <property type="entry name" value="TrpD"/>
    <property type="match status" value="1"/>
</dbReference>
<feature type="binding site" evidence="1">
    <location>
        <position position="126"/>
    </location>
    <ligand>
        <name>5-phospho-alpha-D-ribose 1-diphosphate</name>
        <dbReference type="ChEBI" id="CHEBI:58017"/>
    </ligand>
</feature>
<comment type="cofactor">
    <cofactor evidence="1">
        <name>Mg(2+)</name>
        <dbReference type="ChEBI" id="CHEBI:18420"/>
    </cofactor>
    <text evidence="1">Binds 2 magnesium ions per monomer.</text>
</comment>
<dbReference type="AlphaFoldDB" id="A0A8D5JQR1"/>
<dbReference type="GO" id="GO:0005829">
    <property type="term" value="C:cytosol"/>
    <property type="evidence" value="ECO:0007669"/>
    <property type="project" value="TreeGrafter"/>
</dbReference>
<feature type="binding site" evidence="1">
    <location>
        <begin position="89"/>
        <end position="90"/>
    </location>
    <ligand>
        <name>5-phospho-alpha-D-ribose 1-diphosphate</name>
        <dbReference type="ChEBI" id="CHEBI:58017"/>
    </ligand>
</feature>
<keyword evidence="1" id="KW-0057">Aromatic amino acid biosynthesis</keyword>
<comment type="catalytic activity">
    <reaction evidence="1">
        <text>N-(5-phospho-beta-D-ribosyl)anthranilate + diphosphate = 5-phospho-alpha-D-ribose 1-diphosphate + anthranilate</text>
        <dbReference type="Rhea" id="RHEA:11768"/>
        <dbReference type="ChEBI" id="CHEBI:16567"/>
        <dbReference type="ChEBI" id="CHEBI:18277"/>
        <dbReference type="ChEBI" id="CHEBI:33019"/>
        <dbReference type="ChEBI" id="CHEBI:58017"/>
        <dbReference type="EC" id="2.4.2.18"/>
    </reaction>
</comment>
<keyword evidence="1" id="KW-0028">Amino-acid biosynthesis</keyword>
<comment type="function">
    <text evidence="1">Catalyzes the transfer of the phosphoribosyl group of 5-phosphorylribose-1-pyrophosphate (PRPP) to anthranilate to yield N-(5'-phosphoribosyl)-anthranilate (PRA).</text>
</comment>
<dbReference type="GO" id="GO:0000162">
    <property type="term" value="P:L-tryptophan biosynthetic process"/>
    <property type="evidence" value="ECO:0007669"/>
    <property type="project" value="UniProtKB-UniRule"/>
</dbReference>
<feature type="binding site" evidence="1">
    <location>
        <position position="172"/>
    </location>
    <ligand>
        <name>anthranilate</name>
        <dbReference type="ChEBI" id="CHEBI:16567"/>
        <label>2</label>
    </ligand>
</feature>
<feature type="domain" description="Glycosyl transferase family 3" evidence="2">
    <location>
        <begin position="80"/>
        <end position="289"/>
    </location>
</feature>
<feature type="binding site" evidence="1">
    <location>
        <position position="231"/>
    </location>
    <ligand>
        <name>Mg(2+)</name>
        <dbReference type="ChEBI" id="CHEBI:18420"/>
        <label>2</label>
    </ligand>
</feature>
<dbReference type="NCBIfam" id="TIGR01245">
    <property type="entry name" value="trpD"/>
    <property type="match status" value="1"/>
</dbReference>
<feature type="binding site" evidence="1">
    <location>
        <position position="98"/>
    </location>
    <ligand>
        <name>Mg(2+)</name>
        <dbReference type="ChEBI" id="CHEBI:18420"/>
        <label>1</label>
    </ligand>
</feature>
<dbReference type="UniPathway" id="UPA00035">
    <property type="reaction ID" value="UER00041"/>
</dbReference>
<keyword evidence="1 4" id="KW-0328">Glycosyltransferase</keyword>
<dbReference type="PANTHER" id="PTHR43285">
    <property type="entry name" value="ANTHRANILATE PHOSPHORIBOSYLTRANSFERASE"/>
    <property type="match status" value="1"/>
</dbReference>
<evidence type="ECO:0000256" key="1">
    <source>
        <dbReference type="HAMAP-Rule" id="MF_00211"/>
    </source>
</evidence>
<comment type="subunit">
    <text evidence="1">Homodimer.</text>
</comment>
<dbReference type="RefSeq" id="WP_268907513.1">
    <property type="nucleotide sequence ID" value="NZ_AP024086.1"/>
</dbReference>
<dbReference type="Proteomes" id="UP000826725">
    <property type="component" value="Chromosome"/>
</dbReference>
<evidence type="ECO:0000259" key="2">
    <source>
        <dbReference type="Pfam" id="PF00591"/>
    </source>
</evidence>
<gene>
    <name evidence="1 4" type="primary">trpD</name>
    <name evidence="4" type="ORF">DGMP_09990</name>
</gene>
<feature type="binding site" evidence="1">
    <location>
        <position position="232"/>
    </location>
    <ligand>
        <name>Mg(2+)</name>
        <dbReference type="ChEBI" id="CHEBI:18420"/>
        <label>1</label>
    </ligand>
</feature>
<keyword evidence="5" id="KW-1185">Reference proteome</keyword>
<dbReference type="PANTHER" id="PTHR43285:SF2">
    <property type="entry name" value="ANTHRANILATE PHOSPHORIBOSYLTRANSFERASE"/>
    <property type="match status" value="1"/>
</dbReference>
<reference evidence="4" key="1">
    <citation type="submission" date="2020-09" db="EMBL/GenBank/DDBJ databases">
        <title>Desulfogranum mesoprofundum gen. nov., sp. nov., a novel mesophilic, sulfate-reducing chemolithoautotroph isolated from a deep-sea hydrothermal vent chimney in the Suiyo Seamount.</title>
        <authorList>
            <person name="Hashimoto Y."/>
            <person name="Nakagawa S."/>
        </authorList>
    </citation>
    <scope>NUCLEOTIDE SEQUENCE</scope>
    <source>
        <strain evidence="4">KT2</strain>
    </source>
</reference>
<keyword evidence="1" id="KW-0808">Transferase</keyword>
<feature type="binding site" evidence="1">
    <location>
        <position position="232"/>
    </location>
    <ligand>
        <name>Mg(2+)</name>
        <dbReference type="ChEBI" id="CHEBI:18420"/>
        <label>2</label>
    </ligand>
</feature>
<feature type="binding site" evidence="1">
    <location>
        <position position="94"/>
    </location>
    <ligand>
        <name>5-phospho-alpha-D-ribose 1-diphosphate</name>
        <dbReference type="ChEBI" id="CHEBI:58017"/>
    </ligand>
</feature>
<keyword evidence="1" id="KW-0460">Magnesium</keyword>
<sequence>MDIRKAIERVVGRQDLKEEEMVIAMTEIMDGIATPAQIGAFITALRMKGETIEEIVGAVKVMRAKATFVDSGVDMSAGQILMDIVGTGGDGSGTFNVSTTTAFVVAAAGIPVAKHGNRAISSQCGSADVLEALGVDLSLSADQISDCVQTVGIGFLFAPMLHGAMKHAVGPRREIGIRSIFNILGPMTNPAGANVQLTGVFAKELTSVMAEVLVRLGMKRTLVVWGEGNLDELTLTGKSYIADGCNGRVTTYTVAPEEVGLQRAGLEDIRGGAIPQEAAEQVREVLGAQLGQNLIWYC</sequence>
<feature type="binding site" evidence="1">
    <location>
        <begin position="96"/>
        <end position="99"/>
    </location>
    <ligand>
        <name>5-phospho-alpha-D-ribose 1-diphosphate</name>
        <dbReference type="ChEBI" id="CHEBI:58017"/>
    </ligand>
</feature>
<dbReference type="InterPro" id="IPR000312">
    <property type="entry name" value="Glycosyl_Trfase_fam3"/>
</dbReference>
<feature type="binding site" evidence="1">
    <location>
        <position position="86"/>
    </location>
    <ligand>
        <name>anthranilate</name>
        <dbReference type="ChEBI" id="CHEBI:16567"/>
        <label>1</label>
    </ligand>
</feature>
<dbReference type="GO" id="GO:0000287">
    <property type="term" value="F:magnesium ion binding"/>
    <property type="evidence" value="ECO:0007669"/>
    <property type="project" value="UniProtKB-UniRule"/>
</dbReference>
<keyword evidence="1" id="KW-0479">Metal-binding</keyword>
<feature type="binding site" evidence="1">
    <location>
        <begin position="114"/>
        <end position="122"/>
    </location>
    <ligand>
        <name>5-phospho-alpha-D-ribose 1-diphosphate</name>
        <dbReference type="ChEBI" id="CHEBI:58017"/>
    </ligand>
</feature>
<keyword evidence="1" id="KW-0822">Tryptophan biosynthesis</keyword>
<comment type="caution">
    <text evidence="1">Lacks conserved residue(s) required for the propagation of feature annotation.</text>
</comment>
<feature type="domain" description="Glycosyl transferase family 3 N-terminal" evidence="3">
    <location>
        <begin position="5"/>
        <end position="66"/>
    </location>
</feature>